<evidence type="ECO:0000313" key="2">
    <source>
        <dbReference type="EMBL" id="KIM76268.1"/>
    </source>
</evidence>
<gene>
    <name evidence="2" type="ORF">PILCRDRAFT_12875</name>
</gene>
<accession>A0A0C3AQR3</accession>
<keyword evidence="1" id="KW-0732">Signal</keyword>
<evidence type="ECO:0000313" key="3">
    <source>
        <dbReference type="Proteomes" id="UP000054166"/>
    </source>
</evidence>
<dbReference type="EMBL" id="KN833036">
    <property type="protein sequence ID" value="KIM76268.1"/>
    <property type="molecule type" value="Genomic_DNA"/>
</dbReference>
<sequence>MVFLYALSIASIWGLHHLGLAFPLPDVVHTHIVSSPSLSGNTTEDAEALYLCFLAGLFSKVNEKLERCHAEEQHGDKTMTDWWRDHLRQPDTRQQLYSSVVENAAGLKQNTFSALCAALGPSFKPLYILTRHIH</sequence>
<dbReference type="Proteomes" id="UP000054166">
    <property type="component" value="Unassembled WGS sequence"/>
</dbReference>
<organism evidence="2 3">
    <name type="scientific">Piloderma croceum (strain F 1598)</name>
    <dbReference type="NCBI Taxonomy" id="765440"/>
    <lineage>
        <taxon>Eukaryota</taxon>
        <taxon>Fungi</taxon>
        <taxon>Dikarya</taxon>
        <taxon>Basidiomycota</taxon>
        <taxon>Agaricomycotina</taxon>
        <taxon>Agaricomycetes</taxon>
        <taxon>Agaricomycetidae</taxon>
        <taxon>Atheliales</taxon>
        <taxon>Atheliaceae</taxon>
        <taxon>Piloderma</taxon>
    </lineage>
</organism>
<protein>
    <submittedName>
        <fullName evidence="2">Uncharacterized protein</fullName>
    </submittedName>
</protein>
<evidence type="ECO:0000256" key="1">
    <source>
        <dbReference type="SAM" id="SignalP"/>
    </source>
</evidence>
<feature type="chain" id="PRO_5002172370" evidence="1">
    <location>
        <begin position="22"/>
        <end position="134"/>
    </location>
</feature>
<dbReference type="AlphaFoldDB" id="A0A0C3AQR3"/>
<reference evidence="3" key="2">
    <citation type="submission" date="2015-01" db="EMBL/GenBank/DDBJ databases">
        <title>Evolutionary Origins and Diversification of the Mycorrhizal Mutualists.</title>
        <authorList>
            <consortium name="DOE Joint Genome Institute"/>
            <consortium name="Mycorrhizal Genomics Consortium"/>
            <person name="Kohler A."/>
            <person name="Kuo A."/>
            <person name="Nagy L.G."/>
            <person name="Floudas D."/>
            <person name="Copeland A."/>
            <person name="Barry K.W."/>
            <person name="Cichocki N."/>
            <person name="Veneault-Fourrey C."/>
            <person name="LaButti K."/>
            <person name="Lindquist E.A."/>
            <person name="Lipzen A."/>
            <person name="Lundell T."/>
            <person name="Morin E."/>
            <person name="Murat C."/>
            <person name="Riley R."/>
            <person name="Ohm R."/>
            <person name="Sun H."/>
            <person name="Tunlid A."/>
            <person name="Henrissat B."/>
            <person name="Grigoriev I.V."/>
            <person name="Hibbett D.S."/>
            <person name="Martin F."/>
        </authorList>
    </citation>
    <scope>NUCLEOTIDE SEQUENCE [LARGE SCALE GENOMIC DNA]</scope>
    <source>
        <strain evidence="3">F 1598</strain>
    </source>
</reference>
<proteinExistence type="predicted"/>
<reference evidence="2 3" key="1">
    <citation type="submission" date="2014-04" db="EMBL/GenBank/DDBJ databases">
        <authorList>
            <consortium name="DOE Joint Genome Institute"/>
            <person name="Kuo A."/>
            <person name="Tarkka M."/>
            <person name="Buscot F."/>
            <person name="Kohler A."/>
            <person name="Nagy L.G."/>
            <person name="Floudas D."/>
            <person name="Copeland A."/>
            <person name="Barry K.W."/>
            <person name="Cichocki N."/>
            <person name="Veneault-Fourrey C."/>
            <person name="LaButti K."/>
            <person name="Lindquist E.A."/>
            <person name="Lipzen A."/>
            <person name="Lundell T."/>
            <person name="Morin E."/>
            <person name="Murat C."/>
            <person name="Sun H."/>
            <person name="Tunlid A."/>
            <person name="Henrissat B."/>
            <person name="Grigoriev I.V."/>
            <person name="Hibbett D.S."/>
            <person name="Martin F."/>
            <person name="Nordberg H.P."/>
            <person name="Cantor M.N."/>
            <person name="Hua S.X."/>
        </authorList>
    </citation>
    <scope>NUCLEOTIDE SEQUENCE [LARGE SCALE GENOMIC DNA]</scope>
    <source>
        <strain evidence="2 3">F 1598</strain>
    </source>
</reference>
<name>A0A0C3AQR3_PILCF</name>
<dbReference type="InParanoid" id="A0A0C3AQR3"/>
<keyword evidence="3" id="KW-1185">Reference proteome</keyword>
<feature type="signal peptide" evidence="1">
    <location>
        <begin position="1"/>
        <end position="21"/>
    </location>
</feature>
<dbReference type="HOGENOM" id="CLU_1896993_0_0_1"/>